<evidence type="ECO:0000256" key="5">
    <source>
        <dbReference type="HAMAP-Rule" id="MF_00156"/>
    </source>
</evidence>
<keyword evidence="3 5" id="KW-0566">Pantothenate biosynthesis</keyword>
<feature type="binding site" evidence="5">
    <location>
        <position position="136"/>
    </location>
    <ligand>
        <name>Mg(2+)</name>
        <dbReference type="ChEBI" id="CHEBI:18420"/>
    </ligand>
</feature>
<dbReference type="InterPro" id="IPR003700">
    <property type="entry name" value="Pantoate_hydroxy_MeTrfase"/>
</dbReference>
<name>A0ABZ2MAX9_9BACT</name>
<proteinExistence type="inferred from homology"/>
<dbReference type="Pfam" id="PF02548">
    <property type="entry name" value="Pantoate_transf"/>
    <property type="match status" value="1"/>
</dbReference>
<dbReference type="PANTHER" id="PTHR20881:SF0">
    <property type="entry name" value="3-METHYL-2-OXOBUTANOATE HYDROXYMETHYLTRANSFERASE"/>
    <property type="match status" value="1"/>
</dbReference>
<dbReference type="InterPro" id="IPR015813">
    <property type="entry name" value="Pyrv/PenolPyrv_kinase-like_dom"/>
</dbReference>
<dbReference type="CDD" id="cd06557">
    <property type="entry name" value="KPHMT-like"/>
    <property type="match status" value="1"/>
</dbReference>
<feature type="binding site" evidence="5">
    <location>
        <position position="104"/>
    </location>
    <ligand>
        <name>3-methyl-2-oxobutanoate</name>
        <dbReference type="ChEBI" id="CHEBI:11851"/>
    </ligand>
</feature>
<dbReference type="HAMAP" id="MF_00156">
    <property type="entry name" value="PanB"/>
    <property type="match status" value="1"/>
</dbReference>
<keyword evidence="4 5" id="KW-0808">Transferase</keyword>
<gene>
    <name evidence="5 7" type="primary">panB</name>
    <name evidence="7" type="ORF">LZC94_20890</name>
</gene>
<comment type="cofactor">
    <cofactor evidence="5">
        <name>Mg(2+)</name>
        <dbReference type="ChEBI" id="CHEBI:18420"/>
    </cofactor>
    <text evidence="5">Binds 1 Mg(2+) ion per subunit.</text>
</comment>
<organism evidence="7 8">
    <name type="scientific">Pendulispora albinea</name>
    <dbReference type="NCBI Taxonomy" id="2741071"/>
    <lineage>
        <taxon>Bacteria</taxon>
        <taxon>Pseudomonadati</taxon>
        <taxon>Myxococcota</taxon>
        <taxon>Myxococcia</taxon>
        <taxon>Myxococcales</taxon>
        <taxon>Sorangiineae</taxon>
        <taxon>Pendulisporaceae</taxon>
        <taxon>Pendulispora</taxon>
    </lineage>
</organism>
<dbReference type="PIRSF" id="PIRSF000388">
    <property type="entry name" value="Pantoate_hydroxy_MeTrfase"/>
    <property type="match status" value="1"/>
</dbReference>
<dbReference type="InterPro" id="IPR040442">
    <property type="entry name" value="Pyrv_kinase-like_dom_sf"/>
</dbReference>
<evidence type="ECO:0000256" key="6">
    <source>
        <dbReference type="SAM" id="MobiDB-lite"/>
    </source>
</evidence>
<evidence type="ECO:0000313" key="7">
    <source>
        <dbReference type="EMBL" id="WXB19669.1"/>
    </source>
</evidence>
<comment type="catalytic activity">
    <reaction evidence="5">
        <text>(6R)-5,10-methylene-5,6,7,8-tetrahydrofolate + 3-methyl-2-oxobutanoate + H2O = 2-dehydropantoate + (6S)-5,6,7,8-tetrahydrofolate</text>
        <dbReference type="Rhea" id="RHEA:11824"/>
        <dbReference type="ChEBI" id="CHEBI:11561"/>
        <dbReference type="ChEBI" id="CHEBI:11851"/>
        <dbReference type="ChEBI" id="CHEBI:15377"/>
        <dbReference type="ChEBI" id="CHEBI:15636"/>
        <dbReference type="ChEBI" id="CHEBI:57453"/>
        <dbReference type="EC" id="2.1.2.11"/>
    </reaction>
</comment>
<comment type="function">
    <text evidence="5">Catalyzes the reversible reaction in which hydroxymethyl group from 5,10-methylenetetrahydrofolate is transferred onto alpha-ketoisovalerate to form ketopantoate.</text>
</comment>
<dbReference type="EC" id="2.1.2.11" evidence="5"/>
<dbReference type="GO" id="GO:0003864">
    <property type="term" value="F:3-methyl-2-oxobutanoate hydroxymethyltransferase activity"/>
    <property type="evidence" value="ECO:0007669"/>
    <property type="project" value="UniProtKB-EC"/>
</dbReference>
<feature type="binding site" evidence="5">
    <location>
        <position position="104"/>
    </location>
    <ligand>
        <name>Mg(2+)</name>
        <dbReference type="ChEBI" id="CHEBI:18420"/>
    </ligand>
</feature>
<dbReference type="RefSeq" id="WP_394829275.1">
    <property type="nucleotide sequence ID" value="NZ_CP089984.1"/>
</dbReference>
<evidence type="ECO:0000256" key="3">
    <source>
        <dbReference type="ARBA" id="ARBA00022655"/>
    </source>
</evidence>
<evidence type="ECO:0000313" key="8">
    <source>
        <dbReference type="Proteomes" id="UP001370348"/>
    </source>
</evidence>
<dbReference type="EMBL" id="CP089984">
    <property type="protein sequence ID" value="WXB19669.1"/>
    <property type="molecule type" value="Genomic_DNA"/>
</dbReference>
<dbReference type="PANTHER" id="PTHR20881">
    <property type="entry name" value="3-METHYL-2-OXOBUTANOATE HYDROXYMETHYLTRANSFERASE"/>
    <property type="match status" value="1"/>
</dbReference>
<feature type="binding site" evidence="5">
    <location>
        <position position="65"/>
    </location>
    <ligand>
        <name>Mg(2+)</name>
        <dbReference type="ChEBI" id="CHEBI:18420"/>
    </ligand>
</feature>
<dbReference type="SUPFAM" id="SSF51621">
    <property type="entry name" value="Phosphoenolpyruvate/pyruvate domain"/>
    <property type="match status" value="1"/>
</dbReference>
<keyword evidence="5" id="KW-0460">Magnesium</keyword>
<feature type="binding site" evidence="5">
    <location>
        <position position="134"/>
    </location>
    <ligand>
        <name>3-methyl-2-oxobutanoate</name>
        <dbReference type="ChEBI" id="CHEBI:11851"/>
    </ligand>
</feature>
<comment type="subunit">
    <text evidence="2 5">Homodecamer; pentamer of dimers.</text>
</comment>
<sequence length="318" mass="33541">MYSNAGNRAPKAGGAEGAARKITVPDLRGRKVARGEAAIAMVTAYDYTMALLVDEAGVDAILVGDSLGMVVQGLPNTIPVTLEEIAYHGRAIQRAQPRAHVVGDLPFMSYQVSPAQAVESGGRLMKEGLFESVKLEGGQEFADHVYRLVRSGIPVMGHVGLLPQTVHAMGGFKVQGRGSEAEQRLLADARALEQAGAFAIVLEAIPPDVAARVTNALSIPTIGIGAGPICDGQVLVCTDLLGLTGGKSPKFAKRFADLGPAVVKAVSDYVSEVRDGSFPSAQHSYKPNRAAESSVIEPTESSERLHAFDEPLAIDFWN</sequence>
<accession>A0ABZ2MAX9</accession>
<dbReference type="NCBIfam" id="NF001452">
    <property type="entry name" value="PRK00311.1"/>
    <property type="match status" value="1"/>
</dbReference>
<evidence type="ECO:0000256" key="2">
    <source>
        <dbReference type="ARBA" id="ARBA00011424"/>
    </source>
</evidence>
<comment type="subcellular location">
    <subcellularLocation>
        <location evidence="5">Cytoplasm</location>
    </subcellularLocation>
</comment>
<reference evidence="7 8" key="1">
    <citation type="submission" date="2021-12" db="EMBL/GenBank/DDBJ databases">
        <title>Discovery of the Pendulisporaceae a myxobacterial family with distinct sporulation behavior and unique specialized metabolism.</title>
        <authorList>
            <person name="Garcia R."/>
            <person name="Popoff A."/>
            <person name="Bader C.D."/>
            <person name="Loehr J."/>
            <person name="Walesch S."/>
            <person name="Walt C."/>
            <person name="Boldt J."/>
            <person name="Bunk B."/>
            <person name="Haeckl F.J.F.P.J."/>
            <person name="Gunesch A.P."/>
            <person name="Birkelbach J."/>
            <person name="Nuebel U."/>
            <person name="Pietschmann T."/>
            <person name="Bach T."/>
            <person name="Mueller R."/>
        </authorList>
    </citation>
    <scope>NUCLEOTIDE SEQUENCE [LARGE SCALE GENOMIC DNA]</scope>
    <source>
        <strain evidence="7 8">MSr11954</strain>
    </source>
</reference>
<keyword evidence="5" id="KW-0479">Metal-binding</keyword>
<comment type="pathway">
    <text evidence="5">Cofactor biosynthesis; (R)-pantothenate biosynthesis; (R)-pantoate from 3-methyl-2-oxobutanoate: step 1/2.</text>
</comment>
<dbReference type="NCBIfam" id="TIGR00222">
    <property type="entry name" value="panB"/>
    <property type="match status" value="1"/>
</dbReference>
<dbReference type="Proteomes" id="UP001370348">
    <property type="component" value="Chromosome"/>
</dbReference>
<feature type="binding site" evidence="5">
    <location>
        <begin position="65"/>
        <end position="66"/>
    </location>
    <ligand>
        <name>3-methyl-2-oxobutanoate</name>
        <dbReference type="ChEBI" id="CHEBI:11851"/>
    </ligand>
</feature>
<evidence type="ECO:0000256" key="1">
    <source>
        <dbReference type="ARBA" id="ARBA00008676"/>
    </source>
</evidence>
<evidence type="ECO:0000256" key="4">
    <source>
        <dbReference type="ARBA" id="ARBA00022679"/>
    </source>
</evidence>
<comment type="similarity">
    <text evidence="1 5">Belongs to the PanB family.</text>
</comment>
<feature type="region of interest" description="Disordered" evidence="6">
    <location>
        <begin position="279"/>
        <end position="302"/>
    </location>
</feature>
<feature type="active site" description="Proton acceptor" evidence="5">
    <location>
        <position position="203"/>
    </location>
</feature>
<keyword evidence="5" id="KW-0963">Cytoplasm</keyword>
<protein>
    <recommendedName>
        <fullName evidence="5">3-methyl-2-oxobutanoate hydroxymethyltransferase</fullName>
        <ecNumber evidence="5">2.1.2.11</ecNumber>
    </recommendedName>
    <alternativeName>
        <fullName evidence="5">Ketopantoate hydroxymethyltransferase</fullName>
        <shortName evidence="5">KPHMT</shortName>
    </alternativeName>
</protein>
<dbReference type="Gene3D" id="3.20.20.60">
    <property type="entry name" value="Phosphoenolpyruvate-binding domains"/>
    <property type="match status" value="1"/>
</dbReference>
<keyword evidence="8" id="KW-1185">Reference proteome</keyword>